<evidence type="ECO:0000256" key="5">
    <source>
        <dbReference type="ARBA" id="ARBA00022540"/>
    </source>
</evidence>
<evidence type="ECO:0000313" key="12">
    <source>
        <dbReference type="Proteomes" id="UP000054016"/>
    </source>
</evidence>
<keyword evidence="7" id="KW-0648">Protein biosynthesis</keyword>
<evidence type="ECO:0000256" key="2">
    <source>
        <dbReference type="ARBA" id="ARBA00007223"/>
    </source>
</evidence>
<organism evidence="11 12">
    <name type="scientific">miscellaneous Crenarchaeota group-1 archaeon SG8-32-3</name>
    <dbReference type="NCBI Taxonomy" id="1685125"/>
    <lineage>
        <taxon>Archaea</taxon>
        <taxon>Candidatus Bathyarchaeota</taxon>
        <taxon>MCG-1</taxon>
    </lineage>
</organism>
<evidence type="ECO:0000313" key="11">
    <source>
        <dbReference type="EMBL" id="KON31273.1"/>
    </source>
</evidence>
<dbReference type="PANTHER" id="PTHR10602:SF0">
    <property type="entry name" value="EUKARYOTIC TRANSLATION INITIATION FACTOR 2 SUBUNIT 1"/>
    <property type="match status" value="1"/>
</dbReference>
<comment type="subunit">
    <text evidence="3">Heterotrimer composed of an alpha, a beta and a gamma chain.</text>
</comment>
<dbReference type="InterPro" id="IPR024054">
    <property type="entry name" value="TIF2_asu_middle_sf"/>
</dbReference>
<evidence type="ECO:0000256" key="7">
    <source>
        <dbReference type="ARBA" id="ARBA00022917"/>
    </source>
</evidence>
<dbReference type="SMART" id="SM00316">
    <property type="entry name" value="S1"/>
    <property type="match status" value="1"/>
</dbReference>
<reference evidence="12" key="1">
    <citation type="submission" date="2015-06" db="EMBL/GenBank/DDBJ databases">
        <title>New insights into the roles of widespread benthic archaea in carbon and nitrogen cycling.</title>
        <authorList>
            <person name="Lazar C.S."/>
            <person name="Baker B.J."/>
            <person name="Seitz K.W."/>
            <person name="Hyde A.S."/>
            <person name="Dick G.J."/>
            <person name="Hinrichs K.-U."/>
            <person name="Teske A.P."/>
        </authorList>
    </citation>
    <scope>NUCLEOTIDE SEQUENCE [LARGE SCALE GENOMIC DNA]</scope>
</reference>
<dbReference type="Gene3D" id="3.30.70.1130">
    <property type="entry name" value="EIF_2_alpha"/>
    <property type="match status" value="1"/>
</dbReference>
<comment type="function">
    <text evidence="1">eIF-2 functions in the early steps of protein synthesis by forming a ternary complex with GTP and initiator tRNA.</text>
</comment>
<dbReference type="SUPFAM" id="SSF50249">
    <property type="entry name" value="Nucleic acid-binding proteins"/>
    <property type="match status" value="1"/>
</dbReference>
<dbReference type="AlphaFoldDB" id="A0A0M0BRP9"/>
<dbReference type="PATRIC" id="fig|1685125.3.peg.70"/>
<evidence type="ECO:0000259" key="10">
    <source>
        <dbReference type="PROSITE" id="PS50126"/>
    </source>
</evidence>
<comment type="caution">
    <text evidence="11">The sequence shown here is derived from an EMBL/GenBank/DDBJ whole genome shotgun (WGS) entry which is preliminary data.</text>
</comment>
<dbReference type="Gene3D" id="1.10.150.190">
    <property type="entry name" value="Translation initiation factor 2, subunit 1, domain 2"/>
    <property type="match status" value="1"/>
</dbReference>
<dbReference type="Pfam" id="PF00575">
    <property type="entry name" value="S1"/>
    <property type="match status" value="1"/>
</dbReference>
<dbReference type="Pfam" id="PF07541">
    <property type="entry name" value="EIF_2_alpha"/>
    <property type="match status" value="1"/>
</dbReference>
<feature type="domain" description="S1 motif" evidence="10">
    <location>
        <begin position="12"/>
        <end position="82"/>
    </location>
</feature>
<dbReference type="InterPro" id="IPR011488">
    <property type="entry name" value="TIF_2_asu"/>
</dbReference>
<evidence type="ECO:0000256" key="9">
    <source>
        <dbReference type="ARBA" id="ARBA00033333"/>
    </source>
</evidence>
<dbReference type="InterPro" id="IPR044126">
    <property type="entry name" value="S1_IF2_alpha"/>
</dbReference>
<dbReference type="FunFam" id="2.40.50.140:FF:000015">
    <property type="entry name" value="Eukaryotic translation initiation factor 2 subunit alpha"/>
    <property type="match status" value="1"/>
</dbReference>
<proteinExistence type="inferred from homology"/>
<dbReference type="GO" id="GO:0043022">
    <property type="term" value="F:ribosome binding"/>
    <property type="evidence" value="ECO:0007669"/>
    <property type="project" value="TreeGrafter"/>
</dbReference>
<dbReference type="SUPFAM" id="SSF110993">
    <property type="entry name" value="eIF-2-alpha, C-terminal domain"/>
    <property type="match status" value="1"/>
</dbReference>
<dbReference type="SUPFAM" id="SSF116742">
    <property type="entry name" value="eIF2alpha middle domain-like"/>
    <property type="match status" value="1"/>
</dbReference>
<dbReference type="EMBL" id="LFWV01000039">
    <property type="protein sequence ID" value="KON31273.1"/>
    <property type="molecule type" value="Genomic_DNA"/>
</dbReference>
<dbReference type="InterPro" id="IPR024055">
    <property type="entry name" value="TIF2_asu_C"/>
</dbReference>
<evidence type="ECO:0000256" key="6">
    <source>
        <dbReference type="ARBA" id="ARBA00022884"/>
    </source>
</evidence>
<dbReference type="Gene3D" id="2.40.50.140">
    <property type="entry name" value="Nucleic acid-binding proteins"/>
    <property type="match status" value="1"/>
</dbReference>
<dbReference type="PANTHER" id="PTHR10602">
    <property type="entry name" value="EUKARYOTIC TRANSLATION INITIATION FACTOR 2 SUBUNIT 1"/>
    <property type="match status" value="1"/>
</dbReference>
<dbReference type="Proteomes" id="UP000054016">
    <property type="component" value="Unassembled WGS sequence"/>
</dbReference>
<dbReference type="NCBIfam" id="NF003062">
    <property type="entry name" value="PRK03987.1-1"/>
    <property type="match status" value="1"/>
</dbReference>
<evidence type="ECO:0000256" key="4">
    <source>
        <dbReference type="ARBA" id="ARBA00013678"/>
    </source>
</evidence>
<protein>
    <recommendedName>
        <fullName evidence="4">Translation initiation factor 2 subunit alpha</fullName>
    </recommendedName>
    <alternativeName>
        <fullName evidence="8">aIF2-alpha</fullName>
    </alternativeName>
    <alternativeName>
        <fullName evidence="9">eIF-2-alpha</fullName>
    </alternativeName>
</protein>
<sequence>MAEKKQQWPEVGDLVIATIENVTTYGAYAKLDEYDKQGLLHVSEISSSWIRNIRDFVREGQKAVLKVIRVDLEKGHIDLSLRRVTKRAKIEKIRQWKQDRKAEALLRGVAEKIGLSPEEIYEKAGALIEEEYGLYYGFEKVAKEGAEVLTEIGVPENLAKAFAEVAEERIRVKMVKVKGVLEIRCMTPNGVKIIKDSFLKAKKTEKTKDTDVRFYVIAAPKYSVEVSAENYKRAEEVLQKVSQSVVGNIVKAGGKGKFRREK</sequence>
<accession>A0A0M0BRP9</accession>
<name>A0A0M0BRP9_9ARCH</name>
<gene>
    <name evidence="11" type="ORF">AC478_03130</name>
</gene>
<comment type="similarity">
    <text evidence="2">Belongs to the eIF-2-alpha family.</text>
</comment>
<evidence type="ECO:0000256" key="3">
    <source>
        <dbReference type="ARBA" id="ARBA00011243"/>
    </source>
</evidence>
<dbReference type="InterPro" id="IPR003029">
    <property type="entry name" value="S1_domain"/>
</dbReference>
<dbReference type="InterPro" id="IPR012340">
    <property type="entry name" value="NA-bd_OB-fold"/>
</dbReference>
<evidence type="ECO:0000256" key="1">
    <source>
        <dbReference type="ARBA" id="ARBA00003323"/>
    </source>
</evidence>
<keyword evidence="5" id="KW-0396">Initiation factor</keyword>
<dbReference type="NCBIfam" id="NF003064">
    <property type="entry name" value="PRK03987.1-4"/>
    <property type="match status" value="1"/>
</dbReference>
<dbReference type="GO" id="GO:0003723">
    <property type="term" value="F:RNA binding"/>
    <property type="evidence" value="ECO:0007669"/>
    <property type="project" value="UniProtKB-KW"/>
</dbReference>
<keyword evidence="6" id="KW-0694">RNA-binding</keyword>
<dbReference type="GO" id="GO:0003743">
    <property type="term" value="F:translation initiation factor activity"/>
    <property type="evidence" value="ECO:0007669"/>
    <property type="project" value="UniProtKB-KW"/>
</dbReference>
<dbReference type="PROSITE" id="PS50126">
    <property type="entry name" value="S1"/>
    <property type="match status" value="1"/>
</dbReference>
<evidence type="ECO:0000256" key="8">
    <source>
        <dbReference type="ARBA" id="ARBA00030860"/>
    </source>
</evidence>
<dbReference type="FunFam" id="3.30.70.1130:FF:000002">
    <property type="entry name" value="Translation initiation factor 2 subunit alpha"/>
    <property type="match status" value="1"/>
</dbReference>
<dbReference type="CDD" id="cd04452">
    <property type="entry name" value="S1_IF2_alpha"/>
    <property type="match status" value="1"/>
</dbReference>